<dbReference type="AlphaFoldDB" id="B8GLN4"/>
<keyword evidence="1" id="KW-1133">Transmembrane helix</keyword>
<keyword evidence="3" id="KW-1185">Reference proteome</keyword>
<organism evidence="2 3">
    <name type="scientific">Thioalkalivibrio sulfidiphilus (strain HL-EbGR7)</name>
    <dbReference type="NCBI Taxonomy" id="396588"/>
    <lineage>
        <taxon>Bacteria</taxon>
        <taxon>Pseudomonadati</taxon>
        <taxon>Pseudomonadota</taxon>
        <taxon>Gammaproteobacteria</taxon>
        <taxon>Chromatiales</taxon>
        <taxon>Ectothiorhodospiraceae</taxon>
        <taxon>Thioalkalivibrio</taxon>
    </lineage>
</organism>
<evidence type="ECO:0000313" key="2">
    <source>
        <dbReference type="EMBL" id="ACL73589.1"/>
    </source>
</evidence>
<proteinExistence type="predicted"/>
<gene>
    <name evidence="2" type="ordered locus">Tgr7_2512</name>
</gene>
<name>B8GLN4_THISH</name>
<evidence type="ECO:0000313" key="3">
    <source>
        <dbReference type="Proteomes" id="UP000002383"/>
    </source>
</evidence>
<reference evidence="2 3" key="1">
    <citation type="journal article" date="2011" name="Stand. Genomic Sci.">
        <title>Complete genome sequence of 'Thioalkalivibrio sulfidophilus' HL-EbGr7.</title>
        <authorList>
            <person name="Muyzer G."/>
            <person name="Sorokin D.Y."/>
            <person name="Mavromatis K."/>
            <person name="Lapidus A."/>
            <person name="Clum A."/>
            <person name="Ivanova N."/>
            <person name="Pati A."/>
            <person name="d'Haeseleer P."/>
            <person name="Woyke T."/>
            <person name="Kyrpides N.C."/>
        </authorList>
    </citation>
    <scope>NUCLEOTIDE SEQUENCE [LARGE SCALE GENOMIC DNA]</scope>
    <source>
        <strain evidence="2 3">HL-EbGR7</strain>
    </source>
</reference>
<dbReference type="HOGENOM" id="CLU_210503_0_0_6"/>
<dbReference type="Proteomes" id="UP000002383">
    <property type="component" value="Chromosome"/>
</dbReference>
<sequence length="59" mass="6576">MGHPFGAHSYVTEDNTMMHEQGTGWMWGFGLGHSLIWILILALLVLGLAAVIKYLFSDK</sequence>
<accession>B8GLN4</accession>
<dbReference type="KEGG" id="tgr:Tgr7_2512"/>
<dbReference type="STRING" id="396588.Tgr7_2512"/>
<keyword evidence="1" id="KW-0812">Transmembrane</keyword>
<evidence type="ECO:0000256" key="1">
    <source>
        <dbReference type="SAM" id="Phobius"/>
    </source>
</evidence>
<feature type="transmembrane region" description="Helical" evidence="1">
    <location>
        <begin position="35"/>
        <end position="56"/>
    </location>
</feature>
<protein>
    <submittedName>
        <fullName evidence="2">Uncharacterized protein</fullName>
    </submittedName>
</protein>
<dbReference type="EMBL" id="CP001339">
    <property type="protein sequence ID" value="ACL73589.1"/>
    <property type="molecule type" value="Genomic_DNA"/>
</dbReference>
<keyword evidence="1" id="KW-0472">Membrane</keyword>